<proteinExistence type="predicted"/>
<evidence type="ECO:0000313" key="5">
    <source>
        <dbReference type="Proteomes" id="UP000316079"/>
    </source>
</evidence>
<dbReference type="Pfam" id="PF04825">
    <property type="entry name" value="Rad21_Rec8_N"/>
    <property type="match status" value="1"/>
</dbReference>
<keyword evidence="5" id="KW-1185">Reference proteome</keyword>
<feature type="non-terminal residue" evidence="4">
    <location>
        <position position="1"/>
    </location>
</feature>
<reference evidence="4 5" key="1">
    <citation type="journal article" date="2019" name="Sci. Data">
        <title>Hybrid genome assembly and annotation of Danionella translucida.</title>
        <authorList>
            <person name="Kadobianskyi M."/>
            <person name="Schulze L."/>
            <person name="Schuelke M."/>
            <person name="Judkewitz B."/>
        </authorList>
    </citation>
    <scope>NUCLEOTIDE SEQUENCE [LARGE SCALE GENOMIC DNA]</scope>
    <source>
        <strain evidence="4 5">Bolton</strain>
    </source>
</reference>
<accession>A0A553NKI6</accession>
<feature type="non-terminal residue" evidence="4">
    <location>
        <position position="481"/>
    </location>
</feature>
<dbReference type="GO" id="GO:0051177">
    <property type="term" value="P:meiotic sister chromatid cohesion"/>
    <property type="evidence" value="ECO:0007669"/>
    <property type="project" value="TreeGrafter"/>
</dbReference>
<dbReference type="InterPro" id="IPR006910">
    <property type="entry name" value="Rad21_Rec8_N"/>
</dbReference>
<dbReference type="GO" id="GO:0030893">
    <property type="term" value="C:meiotic cohesin complex"/>
    <property type="evidence" value="ECO:0007669"/>
    <property type="project" value="TreeGrafter"/>
</dbReference>
<dbReference type="Proteomes" id="UP000316079">
    <property type="component" value="Unassembled WGS sequence"/>
</dbReference>
<dbReference type="OrthoDB" id="10071381at2759"/>
<evidence type="ECO:0000313" key="4">
    <source>
        <dbReference type="EMBL" id="TRY65938.1"/>
    </source>
</evidence>
<comment type="subcellular location">
    <subcellularLocation>
        <location evidence="1">Nucleus</location>
    </subcellularLocation>
</comment>
<organism evidence="4 5">
    <name type="scientific">Danionella cerebrum</name>
    <dbReference type="NCBI Taxonomy" id="2873325"/>
    <lineage>
        <taxon>Eukaryota</taxon>
        <taxon>Metazoa</taxon>
        <taxon>Chordata</taxon>
        <taxon>Craniata</taxon>
        <taxon>Vertebrata</taxon>
        <taxon>Euteleostomi</taxon>
        <taxon>Actinopterygii</taxon>
        <taxon>Neopterygii</taxon>
        <taxon>Teleostei</taxon>
        <taxon>Ostariophysi</taxon>
        <taxon>Cypriniformes</taxon>
        <taxon>Danionidae</taxon>
        <taxon>Danioninae</taxon>
        <taxon>Danionella</taxon>
    </lineage>
</organism>
<feature type="domain" description="Rad21/Rec8-like protein N-terminal" evidence="3">
    <location>
        <begin position="49"/>
        <end position="99"/>
    </location>
</feature>
<keyword evidence="2" id="KW-0539">Nucleus</keyword>
<dbReference type="PANTHER" id="PTHR12585:SF27">
    <property type="entry name" value="MEIOTIC RECOMBINATION PROTEIN REC8 HOMOLOG"/>
    <property type="match status" value="1"/>
</dbReference>
<evidence type="ECO:0000256" key="1">
    <source>
        <dbReference type="ARBA" id="ARBA00004123"/>
    </source>
</evidence>
<dbReference type="STRING" id="623744.A0A553NKI6"/>
<evidence type="ECO:0000259" key="3">
    <source>
        <dbReference type="Pfam" id="PF04825"/>
    </source>
</evidence>
<dbReference type="GO" id="GO:0005634">
    <property type="term" value="C:nucleus"/>
    <property type="evidence" value="ECO:0007669"/>
    <property type="project" value="UniProtKB-SubCell"/>
</dbReference>
<dbReference type="PANTHER" id="PTHR12585">
    <property type="entry name" value="SCC1 / RAD21 FAMILY MEMBER"/>
    <property type="match status" value="1"/>
</dbReference>
<comment type="caution">
    <text evidence="4">The sequence shown here is derived from an EMBL/GenBank/DDBJ whole genome shotgun (WGS) entry which is preliminary data.</text>
</comment>
<evidence type="ECO:0000256" key="2">
    <source>
        <dbReference type="ARBA" id="ARBA00023242"/>
    </source>
</evidence>
<dbReference type="EMBL" id="SRMA01026884">
    <property type="protein sequence ID" value="TRY65938.1"/>
    <property type="molecule type" value="Genomic_DNA"/>
</dbReference>
<protein>
    <recommendedName>
        <fullName evidence="3">Rad21/Rec8-like protein N-terminal domain-containing protein</fullName>
    </recommendedName>
</protein>
<gene>
    <name evidence="4" type="ORF">DNTS_012342</name>
</gene>
<dbReference type="GO" id="GO:0006302">
    <property type="term" value="P:double-strand break repair"/>
    <property type="evidence" value="ECO:0007669"/>
    <property type="project" value="TreeGrafter"/>
</dbReference>
<dbReference type="AlphaFoldDB" id="A0A553NKI6"/>
<dbReference type="InterPro" id="IPR039781">
    <property type="entry name" value="Rad21/Rec8-like"/>
</dbReference>
<name>A0A553NKI6_9TELE</name>
<sequence>PGCSSASHRLLRDYLVGCHQGDQDFQERVPQSKRRENLVPPVHATLPRPRFSLYLSSQLQYGVVIVYHRQCVFLLEEVQQTIERLLRTKKHLNIDIPETDRFMPNVPDAMLLLEEAEWAMEPFFGVMGVYSEPNMCFSSQQSMDALSSPEIGTLTTETTSSKGLIASRETITLRDSELVPVLAAEFGGAELPEATAAVIDMLMEQQDQFHLGDEEDRERERTSVLLEQIKKGNGRLTEVTLERVALEVTPPPVSLQPTRDASERDVVMERSSETHTQQSVPLKTQSRKRQLIFADQSTQISQDAMRQQINNPLTETQSLSDVLLTTAAIRTVPAAVLLRTPLFGKTAALLLLFTVIRESVEVAFALSEISELVGDLKLSAHQTQAFGNITITLSTFHKYNTSQRLTNDCIPLSTNETHANICGVLTTKQRRQILRRNSSRPDEESWLNYERTTAASHHPQTNPIHPIAQILGISEAHRGIP</sequence>
<dbReference type="GO" id="GO:0003682">
    <property type="term" value="F:chromatin binding"/>
    <property type="evidence" value="ECO:0007669"/>
    <property type="project" value="TreeGrafter"/>
</dbReference>